<feature type="transmembrane region" description="Helical" evidence="8">
    <location>
        <begin position="172"/>
        <end position="195"/>
    </location>
</feature>
<keyword evidence="4 11" id="KW-0808">Transferase</keyword>
<feature type="transmembrane region" description="Helical" evidence="8">
    <location>
        <begin position="327"/>
        <end position="343"/>
    </location>
</feature>
<evidence type="ECO:0000256" key="8">
    <source>
        <dbReference type="SAM" id="Phobius"/>
    </source>
</evidence>
<comment type="subcellular location">
    <subcellularLocation>
        <location evidence="1">Cell membrane</location>
        <topology evidence="1">Multi-pass membrane protein</topology>
    </subcellularLocation>
</comment>
<dbReference type="GO" id="GO:0008610">
    <property type="term" value="P:lipid biosynthetic process"/>
    <property type="evidence" value="ECO:0007669"/>
    <property type="project" value="UniProtKB-ARBA"/>
</dbReference>
<reference evidence="11" key="1">
    <citation type="submission" date="2016-10" db="EMBL/GenBank/DDBJ databases">
        <title>Sequence of Gallionella enrichment culture.</title>
        <authorList>
            <person name="Poehlein A."/>
            <person name="Muehling M."/>
            <person name="Daniel R."/>
        </authorList>
    </citation>
    <scope>NUCLEOTIDE SEQUENCE</scope>
</reference>
<organism evidence="11">
    <name type="scientific">mine drainage metagenome</name>
    <dbReference type="NCBI Taxonomy" id="410659"/>
    <lineage>
        <taxon>unclassified sequences</taxon>
        <taxon>metagenomes</taxon>
        <taxon>ecological metagenomes</taxon>
    </lineage>
</organism>
<feature type="transmembrane region" description="Helical" evidence="8">
    <location>
        <begin position="304"/>
        <end position="321"/>
    </location>
</feature>
<dbReference type="Pfam" id="PF18583">
    <property type="entry name" value="Arnt_C"/>
    <property type="match status" value="1"/>
</dbReference>
<name>A0A1J5QEH3_9ZZZZ</name>
<keyword evidence="2" id="KW-1003">Cell membrane</keyword>
<dbReference type="EC" id="2.4.2.43" evidence="11"/>
<evidence type="ECO:0000256" key="2">
    <source>
        <dbReference type="ARBA" id="ARBA00022475"/>
    </source>
</evidence>
<evidence type="ECO:0000256" key="5">
    <source>
        <dbReference type="ARBA" id="ARBA00022692"/>
    </source>
</evidence>
<keyword evidence="6 8" id="KW-1133">Transmembrane helix</keyword>
<protein>
    <submittedName>
        <fullName evidence="11">Undecaprenyl phosphate-alpha-4-amino-4-deoxy-L-arabinose arabinosyl transferase</fullName>
        <ecNumber evidence="11">2.4.2.43</ecNumber>
    </submittedName>
</protein>
<feature type="transmembrane region" description="Helical" evidence="8">
    <location>
        <begin position="216"/>
        <end position="235"/>
    </location>
</feature>
<feature type="domain" description="Aminoarabinose transferase C-terminal" evidence="10">
    <location>
        <begin position="450"/>
        <end position="553"/>
    </location>
</feature>
<evidence type="ECO:0000256" key="1">
    <source>
        <dbReference type="ARBA" id="ARBA00004651"/>
    </source>
</evidence>
<dbReference type="GO" id="GO:0103015">
    <property type="term" value="F:4-amino-4-deoxy-L-arabinose transferase activity"/>
    <property type="evidence" value="ECO:0007669"/>
    <property type="project" value="UniProtKB-EC"/>
</dbReference>
<sequence>MNHSPADDTPVSRRVLFALLALLAVLWFALLGWRDLVPTDEGRYAEIPREMVVSGDWVTPRLDGFKYFEKPPLQYWATAATYEAFGIGTWQARLWTALTGFLTIVLTAYAGRVLYGARTGLAAAAVLASSLYWIGLGHINTLDMGVAATLSAALLSFLLAQRDDASAAARRGWMALCWVSMALAVLSKGLIGLAFPGMTLVLYSALQRDARLWTRVHLLGGLVLFAVVALPWFVLVQRHNPEFFDFFFVYQQFTRFLTPALSRPGPWYYFIPLLLLGSLPWVGWLLPALWRARRAVAGRLQPDRVLLIWSAFIFVFFSASHSKLPSYILPMFPALALLIARHLQGLPHGALRRPLQLLAAGCVLAALALTQLLRLGHALVPAALYRDWSHWLELAAVLGLAGSVAALRLEGRARRTAAVVALAIGFGTGFTVALQSFQILGRTASTRDVVAAIRPWLHPRQPFYMVQTYDQTLPFYLRREATVVEYQGELAFGIAQAPQRWVPTLQDFAQRWQHDSLPLAFMPADSGTLRALRAMHLPLRVIERTPRYLVIARPDQDYGAAARAAQAALPPAWNASAPIDSTTRP</sequence>
<accession>A0A1J5QEH3</accession>
<evidence type="ECO:0000259" key="9">
    <source>
        <dbReference type="Pfam" id="PF02366"/>
    </source>
</evidence>
<dbReference type="InterPro" id="IPR040845">
    <property type="entry name" value="Arnt_C"/>
</dbReference>
<proteinExistence type="predicted"/>
<feature type="transmembrane region" description="Helical" evidence="8">
    <location>
        <begin position="355"/>
        <end position="376"/>
    </location>
</feature>
<evidence type="ECO:0000256" key="7">
    <source>
        <dbReference type="ARBA" id="ARBA00023136"/>
    </source>
</evidence>
<dbReference type="PANTHER" id="PTHR33908">
    <property type="entry name" value="MANNOSYLTRANSFERASE YKCB-RELATED"/>
    <property type="match status" value="1"/>
</dbReference>
<dbReference type="GO" id="GO:0000030">
    <property type="term" value="F:mannosyltransferase activity"/>
    <property type="evidence" value="ECO:0007669"/>
    <property type="project" value="InterPro"/>
</dbReference>
<feature type="transmembrane region" description="Helical" evidence="8">
    <location>
        <begin position="416"/>
        <end position="437"/>
    </location>
</feature>
<feature type="domain" description="ArnT-like N-terminal" evidence="9">
    <location>
        <begin position="15"/>
        <end position="244"/>
    </location>
</feature>
<evidence type="ECO:0000259" key="10">
    <source>
        <dbReference type="Pfam" id="PF18583"/>
    </source>
</evidence>
<feature type="transmembrane region" description="Helical" evidence="8">
    <location>
        <begin position="267"/>
        <end position="292"/>
    </location>
</feature>
<feature type="transmembrane region" description="Helical" evidence="8">
    <location>
        <begin position="15"/>
        <end position="33"/>
    </location>
</feature>
<dbReference type="Pfam" id="PF02366">
    <property type="entry name" value="PMT"/>
    <property type="match status" value="1"/>
</dbReference>
<feature type="transmembrane region" description="Helical" evidence="8">
    <location>
        <begin position="115"/>
        <end position="134"/>
    </location>
</feature>
<dbReference type="EMBL" id="MLJW01000904">
    <property type="protein sequence ID" value="OIQ81594.1"/>
    <property type="molecule type" value="Genomic_DNA"/>
</dbReference>
<feature type="transmembrane region" description="Helical" evidence="8">
    <location>
        <begin position="141"/>
        <end position="160"/>
    </location>
</feature>
<feature type="transmembrane region" description="Helical" evidence="8">
    <location>
        <begin position="92"/>
        <end position="109"/>
    </location>
</feature>
<dbReference type="AlphaFoldDB" id="A0A1J5QEH3"/>
<gene>
    <name evidence="11" type="primary">arnT_21</name>
    <name evidence="11" type="ORF">GALL_366340</name>
</gene>
<keyword evidence="3 11" id="KW-0328">Glycosyltransferase</keyword>
<evidence type="ECO:0000256" key="6">
    <source>
        <dbReference type="ARBA" id="ARBA00022989"/>
    </source>
</evidence>
<evidence type="ECO:0000256" key="4">
    <source>
        <dbReference type="ARBA" id="ARBA00022679"/>
    </source>
</evidence>
<dbReference type="PANTHER" id="PTHR33908:SF3">
    <property type="entry name" value="UNDECAPRENYL PHOSPHATE-ALPHA-4-AMINO-4-DEOXY-L-ARABINOSE ARABINOSYL TRANSFERASE"/>
    <property type="match status" value="1"/>
</dbReference>
<comment type="caution">
    <text evidence="11">The sequence shown here is derived from an EMBL/GenBank/DDBJ whole genome shotgun (WGS) entry which is preliminary data.</text>
</comment>
<keyword evidence="7 8" id="KW-0472">Membrane</keyword>
<evidence type="ECO:0000256" key="3">
    <source>
        <dbReference type="ARBA" id="ARBA00022676"/>
    </source>
</evidence>
<feature type="transmembrane region" description="Helical" evidence="8">
    <location>
        <begin position="388"/>
        <end position="409"/>
    </location>
</feature>
<dbReference type="GO" id="GO:0006493">
    <property type="term" value="P:protein O-linked glycosylation"/>
    <property type="evidence" value="ECO:0007669"/>
    <property type="project" value="InterPro"/>
</dbReference>
<dbReference type="GO" id="GO:0005886">
    <property type="term" value="C:plasma membrane"/>
    <property type="evidence" value="ECO:0007669"/>
    <property type="project" value="UniProtKB-SubCell"/>
</dbReference>
<keyword evidence="5 8" id="KW-0812">Transmembrane</keyword>
<dbReference type="GO" id="GO:0010041">
    <property type="term" value="P:response to iron(III) ion"/>
    <property type="evidence" value="ECO:0007669"/>
    <property type="project" value="TreeGrafter"/>
</dbReference>
<dbReference type="InterPro" id="IPR003342">
    <property type="entry name" value="ArnT-like_N"/>
</dbReference>
<evidence type="ECO:0000313" key="11">
    <source>
        <dbReference type="EMBL" id="OIQ81594.1"/>
    </source>
</evidence>
<dbReference type="InterPro" id="IPR050297">
    <property type="entry name" value="LipidA_mod_glycosyltrf_83"/>
</dbReference>